<sequence length="47" mass="5256">MADCACIWKNDTRIHACTLHADVLPSGLHIEAAWSTRHDDEPKGGRR</sequence>
<organism evidence="1 2">
    <name type="scientific">Thermostaphylospora chromogena</name>
    <dbReference type="NCBI Taxonomy" id="35622"/>
    <lineage>
        <taxon>Bacteria</taxon>
        <taxon>Bacillati</taxon>
        <taxon>Actinomycetota</taxon>
        <taxon>Actinomycetes</taxon>
        <taxon>Streptosporangiales</taxon>
        <taxon>Thermomonosporaceae</taxon>
        <taxon>Thermostaphylospora</taxon>
    </lineage>
</organism>
<name>A0A1H1FD66_9ACTN</name>
<dbReference type="EMBL" id="FNKK01000002">
    <property type="protein sequence ID" value="SDQ98902.1"/>
    <property type="molecule type" value="Genomic_DNA"/>
</dbReference>
<evidence type="ECO:0000313" key="1">
    <source>
        <dbReference type="EMBL" id="SDQ98902.1"/>
    </source>
</evidence>
<dbReference type="Proteomes" id="UP000217103">
    <property type="component" value="Unassembled WGS sequence"/>
</dbReference>
<proteinExistence type="predicted"/>
<dbReference type="RefSeq" id="WP_165634795.1">
    <property type="nucleotide sequence ID" value="NZ_FNKK01000002.1"/>
</dbReference>
<gene>
    <name evidence="1" type="ORF">SAMN04489764_2925</name>
</gene>
<accession>A0A1H1FD66</accession>
<reference evidence="1 2" key="1">
    <citation type="submission" date="2016-10" db="EMBL/GenBank/DDBJ databases">
        <authorList>
            <person name="de Groot N.N."/>
        </authorList>
    </citation>
    <scope>NUCLEOTIDE SEQUENCE [LARGE SCALE GENOMIC DNA]</scope>
    <source>
        <strain evidence="1 2">DSM 43794</strain>
    </source>
</reference>
<keyword evidence="2" id="KW-1185">Reference proteome</keyword>
<protein>
    <submittedName>
        <fullName evidence="1">Uncharacterized protein</fullName>
    </submittedName>
</protein>
<dbReference type="AlphaFoldDB" id="A0A1H1FD66"/>
<evidence type="ECO:0000313" key="2">
    <source>
        <dbReference type="Proteomes" id="UP000217103"/>
    </source>
</evidence>